<dbReference type="Gene3D" id="3.90.79.10">
    <property type="entry name" value="Nucleoside Triphosphate Pyrophosphohydrolase"/>
    <property type="match status" value="1"/>
</dbReference>
<evidence type="ECO:0000256" key="3">
    <source>
        <dbReference type="ARBA" id="ARBA00005279"/>
    </source>
</evidence>
<dbReference type="PANTHER" id="PTHR23114:SF17">
    <property type="entry name" value="M7GPPPN-MRNA HYDROLASE"/>
    <property type="match status" value="1"/>
</dbReference>
<keyword evidence="4" id="KW-0963">Cytoplasm</keyword>
<dbReference type="Pfam" id="PF00293">
    <property type="entry name" value="NUDIX"/>
    <property type="match status" value="1"/>
</dbReference>
<dbReference type="Proteomes" id="UP000078542">
    <property type="component" value="Unassembled WGS sequence"/>
</dbReference>
<comment type="catalytic activity">
    <reaction evidence="9">
        <text>a 5'-end (N(7)-methyl 5'-triphosphoguanosine)-ribonucleoside in mRNA + H2O = N(7)-methyl-GDP + a 5'-end phospho-ribonucleoside in mRNA + 2 H(+)</text>
        <dbReference type="Rhea" id="RHEA:67484"/>
        <dbReference type="Rhea" id="RHEA-COMP:15692"/>
        <dbReference type="Rhea" id="RHEA-COMP:17167"/>
        <dbReference type="ChEBI" id="CHEBI:15377"/>
        <dbReference type="ChEBI" id="CHEBI:15378"/>
        <dbReference type="ChEBI" id="CHEBI:63714"/>
        <dbReference type="ChEBI" id="CHEBI:138282"/>
        <dbReference type="ChEBI" id="CHEBI:156461"/>
        <dbReference type="EC" id="3.6.1.62"/>
    </reaction>
    <physiologicalReaction direction="left-to-right" evidence="9">
        <dbReference type="Rhea" id="RHEA:67485"/>
    </physiologicalReaction>
</comment>
<dbReference type="SMART" id="SM01125">
    <property type="entry name" value="DCP2"/>
    <property type="match status" value="1"/>
</dbReference>
<evidence type="ECO:0000256" key="6">
    <source>
        <dbReference type="ARBA" id="ARBA00022801"/>
    </source>
</evidence>
<dbReference type="InterPro" id="IPR036189">
    <property type="entry name" value="DCP2_BoxA_sf"/>
</dbReference>
<comment type="similarity">
    <text evidence="3">Belongs to the Nudix hydrolase family. DCP2 subfamily.</text>
</comment>
<evidence type="ECO:0000259" key="11">
    <source>
        <dbReference type="PROSITE" id="PS51462"/>
    </source>
</evidence>
<dbReference type="STRING" id="456900.A0A195CIG3"/>
<dbReference type="Gene3D" id="1.10.10.1050">
    <property type="entry name" value="Dcp2, box A domain"/>
    <property type="match status" value="1"/>
</dbReference>
<protein>
    <recommendedName>
        <fullName evidence="10">mRNA-decapping enzyme 2</fullName>
    </recommendedName>
</protein>
<dbReference type="InterPro" id="IPR007722">
    <property type="entry name" value="DCP2_BoxA"/>
</dbReference>
<keyword evidence="5" id="KW-0479">Metal-binding</keyword>
<dbReference type="CDD" id="cd03672">
    <property type="entry name" value="NUDIX_Dcp2p_Nudt20"/>
    <property type="match status" value="1"/>
</dbReference>
<dbReference type="AlphaFoldDB" id="A0A195CIG3"/>
<dbReference type="EMBL" id="KQ977720">
    <property type="protein sequence ID" value="KYN00508.1"/>
    <property type="molecule type" value="Genomic_DNA"/>
</dbReference>
<evidence type="ECO:0000256" key="8">
    <source>
        <dbReference type="ARBA" id="ARBA00023211"/>
    </source>
</evidence>
<dbReference type="GO" id="GO:0000932">
    <property type="term" value="C:P-body"/>
    <property type="evidence" value="ECO:0007669"/>
    <property type="project" value="TreeGrafter"/>
</dbReference>
<evidence type="ECO:0000256" key="5">
    <source>
        <dbReference type="ARBA" id="ARBA00022723"/>
    </source>
</evidence>
<sequence length="214" mass="25653">RFFLPIPQNWENDLMVYCCQVEKAHWSYLDDYCTDPQVTFYNINQFAGIIFKYVPFLQDYASQCDAELIRWDKFKRKLPTYGAIIFNTDMTKVLLVQSYWGKNKWGFPKGRIDYNELPHQCAIREIWEETGFNITNMIDPNVYFESTIKGKIVRLYIIEGVSTETVFQPQTRQEIIKVDWFDIENLPVRRCKWNFCRNLRKNANEFSMVTPFVQ</sequence>
<accession>A0A195CIG3</accession>
<keyword evidence="6" id="KW-0378">Hydrolase</keyword>
<dbReference type="GO" id="GO:0000184">
    <property type="term" value="P:nuclear-transcribed mRNA catabolic process, nonsense-mediated decay"/>
    <property type="evidence" value="ECO:0007669"/>
    <property type="project" value="InterPro"/>
</dbReference>
<dbReference type="InterPro" id="IPR020084">
    <property type="entry name" value="NUDIX_hydrolase_CS"/>
</dbReference>
<dbReference type="InterPro" id="IPR000086">
    <property type="entry name" value="NUDIX_hydrolase_dom"/>
</dbReference>
<comment type="cofactor">
    <cofactor evidence="1">
        <name>Mn(2+)</name>
        <dbReference type="ChEBI" id="CHEBI:29035"/>
    </cofactor>
</comment>
<evidence type="ECO:0000256" key="7">
    <source>
        <dbReference type="ARBA" id="ARBA00022884"/>
    </source>
</evidence>
<keyword evidence="8" id="KW-0464">Manganese</keyword>
<dbReference type="PROSITE" id="PS00893">
    <property type="entry name" value="NUDIX_BOX"/>
    <property type="match status" value="1"/>
</dbReference>
<reference evidence="12 13" key="1">
    <citation type="submission" date="2016-03" db="EMBL/GenBank/DDBJ databases">
        <title>Cyphomyrmex costatus WGS genome.</title>
        <authorList>
            <person name="Nygaard S."/>
            <person name="Hu H."/>
            <person name="Boomsma J."/>
            <person name="Zhang G."/>
        </authorList>
    </citation>
    <scope>NUCLEOTIDE SEQUENCE [LARGE SCALE GENOMIC DNA]</scope>
    <source>
        <strain evidence="12">MS0001</strain>
        <tissue evidence="12">Whole body</tissue>
    </source>
</reference>
<dbReference type="SUPFAM" id="SSF140586">
    <property type="entry name" value="Dcp2 domain-like"/>
    <property type="match status" value="1"/>
</dbReference>
<evidence type="ECO:0000256" key="2">
    <source>
        <dbReference type="ARBA" id="ARBA00004496"/>
    </source>
</evidence>
<dbReference type="GO" id="GO:0000290">
    <property type="term" value="P:deadenylation-dependent decapping of nuclear-transcribed mRNA"/>
    <property type="evidence" value="ECO:0007669"/>
    <property type="project" value="InterPro"/>
</dbReference>
<keyword evidence="7" id="KW-0694">RNA-binding</keyword>
<gene>
    <name evidence="12" type="ORF">ALC62_08813</name>
</gene>
<organism evidence="12 13">
    <name type="scientific">Cyphomyrmex costatus</name>
    <dbReference type="NCBI Taxonomy" id="456900"/>
    <lineage>
        <taxon>Eukaryota</taxon>
        <taxon>Metazoa</taxon>
        <taxon>Ecdysozoa</taxon>
        <taxon>Arthropoda</taxon>
        <taxon>Hexapoda</taxon>
        <taxon>Insecta</taxon>
        <taxon>Pterygota</taxon>
        <taxon>Neoptera</taxon>
        <taxon>Endopterygota</taxon>
        <taxon>Hymenoptera</taxon>
        <taxon>Apocrita</taxon>
        <taxon>Aculeata</taxon>
        <taxon>Formicoidea</taxon>
        <taxon>Formicidae</taxon>
        <taxon>Myrmicinae</taxon>
        <taxon>Cyphomyrmex</taxon>
    </lineage>
</organism>
<name>A0A195CIG3_9HYME</name>
<dbReference type="GO" id="GO:0140933">
    <property type="term" value="F:5'-(N(7)-methylguanosine 5'-triphospho)-[mRNA] hydrolase activity"/>
    <property type="evidence" value="ECO:0007669"/>
    <property type="project" value="UniProtKB-EC"/>
</dbReference>
<dbReference type="PROSITE" id="PS51462">
    <property type="entry name" value="NUDIX"/>
    <property type="match status" value="1"/>
</dbReference>
<evidence type="ECO:0000256" key="1">
    <source>
        <dbReference type="ARBA" id="ARBA00001936"/>
    </source>
</evidence>
<dbReference type="GO" id="GO:0003723">
    <property type="term" value="F:RNA binding"/>
    <property type="evidence" value="ECO:0007669"/>
    <property type="project" value="UniProtKB-KW"/>
</dbReference>
<keyword evidence="13" id="KW-1185">Reference proteome</keyword>
<dbReference type="InterPro" id="IPR044099">
    <property type="entry name" value="Dcp2_NUDIX"/>
</dbReference>
<evidence type="ECO:0000256" key="9">
    <source>
        <dbReference type="ARBA" id="ARBA00047661"/>
    </source>
</evidence>
<dbReference type="GO" id="GO:0030145">
    <property type="term" value="F:manganese ion binding"/>
    <property type="evidence" value="ECO:0007669"/>
    <property type="project" value="InterPro"/>
</dbReference>
<dbReference type="SUPFAM" id="SSF55811">
    <property type="entry name" value="Nudix"/>
    <property type="match status" value="1"/>
</dbReference>
<evidence type="ECO:0000256" key="4">
    <source>
        <dbReference type="ARBA" id="ARBA00022490"/>
    </source>
</evidence>
<comment type="subcellular location">
    <subcellularLocation>
        <location evidence="2">Cytoplasm</location>
    </subcellularLocation>
</comment>
<dbReference type="FunFam" id="3.90.79.10:FF:000003">
    <property type="entry name" value="M7GpppN-mRNA hydrolase isoform 2"/>
    <property type="match status" value="1"/>
</dbReference>
<evidence type="ECO:0000313" key="12">
    <source>
        <dbReference type="EMBL" id="KYN00508.1"/>
    </source>
</evidence>
<evidence type="ECO:0000313" key="13">
    <source>
        <dbReference type="Proteomes" id="UP000078542"/>
    </source>
</evidence>
<dbReference type="InterPro" id="IPR015797">
    <property type="entry name" value="NUDIX_hydrolase-like_dom_sf"/>
</dbReference>
<feature type="non-terminal residue" evidence="12">
    <location>
        <position position="1"/>
    </location>
</feature>
<feature type="domain" description="Nudix hydrolase" evidence="11">
    <location>
        <begin position="76"/>
        <end position="204"/>
    </location>
</feature>
<proteinExistence type="inferred from homology"/>
<dbReference type="PANTHER" id="PTHR23114">
    <property type="entry name" value="M7GPPPN-MRNA HYDROLASE"/>
    <property type="match status" value="1"/>
</dbReference>
<evidence type="ECO:0000256" key="10">
    <source>
        <dbReference type="ARBA" id="ARBA00078183"/>
    </source>
</evidence>
<dbReference type="Pfam" id="PF05026">
    <property type="entry name" value="DCP2"/>
    <property type="match status" value="1"/>
</dbReference>